<evidence type="ECO:0000313" key="3">
    <source>
        <dbReference type="Proteomes" id="UP001500928"/>
    </source>
</evidence>
<keyword evidence="3" id="KW-1185">Reference proteome</keyword>
<comment type="caution">
    <text evidence="2">The sequence shown here is derived from an EMBL/GenBank/DDBJ whole genome shotgun (WGS) entry which is preliminary data.</text>
</comment>
<accession>A0ABP9CAR1</accession>
<dbReference type="EMBL" id="BAABHO010000050">
    <property type="protein sequence ID" value="GAA4805329.1"/>
    <property type="molecule type" value="Genomic_DNA"/>
</dbReference>
<name>A0ABP9CAR1_9PSEU</name>
<dbReference type="Proteomes" id="UP001500928">
    <property type="component" value="Unassembled WGS sequence"/>
</dbReference>
<organism evidence="2 3">
    <name type="scientific">Actinomycetospora chlora</name>
    <dbReference type="NCBI Taxonomy" id="663608"/>
    <lineage>
        <taxon>Bacteria</taxon>
        <taxon>Bacillati</taxon>
        <taxon>Actinomycetota</taxon>
        <taxon>Actinomycetes</taxon>
        <taxon>Pseudonocardiales</taxon>
        <taxon>Pseudonocardiaceae</taxon>
        <taxon>Actinomycetospora</taxon>
    </lineage>
</organism>
<evidence type="ECO:0000313" key="2">
    <source>
        <dbReference type="EMBL" id="GAA4805329.1"/>
    </source>
</evidence>
<sequence>MLLVLLLAIVVSDWPTGVLSDFWAGHAMLTNIVSSLVFVVLGATLVERWLSRQENRRAEIITATALGAMANVPCAYQNALWFLLNGQAVHVDVDFRVTDAEQAVVAGILASHGFDVVAQTDVARGGAVPPEDVARLAVLLQDRQWVLTAHDLLLRTNQTARLILARWAQLMIASKETTRSLRQVTDLIDDIDEIRMSMNPINKHDRLATHADRELFVRRWRAGFVNAAVLYEDFGLTVGWQDFTRWSPELTQPEDRALMEARGLGRRARSATGRVYTTDAPPDLTLPATPEQPTG</sequence>
<gene>
    <name evidence="2" type="ORF">GCM10023200_48420</name>
</gene>
<proteinExistence type="predicted"/>
<feature type="region of interest" description="Disordered" evidence="1">
    <location>
        <begin position="263"/>
        <end position="295"/>
    </location>
</feature>
<evidence type="ECO:0000256" key="1">
    <source>
        <dbReference type="SAM" id="MobiDB-lite"/>
    </source>
</evidence>
<protein>
    <submittedName>
        <fullName evidence="2">Uncharacterized protein</fullName>
    </submittedName>
</protein>
<reference evidence="3" key="1">
    <citation type="journal article" date="2019" name="Int. J. Syst. Evol. Microbiol.">
        <title>The Global Catalogue of Microorganisms (GCM) 10K type strain sequencing project: providing services to taxonomists for standard genome sequencing and annotation.</title>
        <authorList>
            <consortium name="The Broad Institute Genomics Platform"/>
            <consortium name="The Broad Institute Genome Sequencing Center for Infectious Disease"/>
            <person name="Wu L."/>
            <person name="Ma J."/>
        </authorList>
    </citation>
    <scope>NUCLEOTIDE SEQUENCE [LARGE SCALE GENOMIC DNA]</scope>
    <source>
        <strain evidence="3">JCM 17979</strain>
    </source>
</reference>